<dbReference type="HOGENOM" id="CLU_983567_0_0_1"/>
<sequence length="283" mass="31956">MSENHNQQLNQIRISRNHIALSQQGVTEGDRRIDKPDTSSLMMHTRRGLGWLFSPRSDESPKQSGVIESLEVDNFQLRQQLEEQRTSLLSCQEALDRAYRNMKELEQRLANLNQAHSEYIDKRDREFRNEIMRLRDQMSDVAAAGYSKQAIADSHKVSDNAILEIWKRMAYNIRVIATTLLTHCPPREELAVSYEGRPATVSNMAPAEYGLLADENLRAAVVENYIWRSVYARIFGGQRGKQSGAWCGLAGAEFLSLCSTLIRKLADADTIAIEVVANLSTGS</sequence>
<feature type="coiled-coil region" evidence="1">
    <location>
        <begin position="67"/>
        <end position="122"/>
    </location>
</feature>
<name>A0A066XA66_COLSU</name>
<evidence type="ECO:0000256" key="1">
    <source>
        <dbReference type="SAM" id="Coils"/>
    </source>
</evidence>
<dbReference type="EMBL" id="JMSE01001287">
    <property type="protein sequence ID" value="KDN62910.1"/>
    <property type="molecule type" value="Genomic_DNA"/>
</dbReference>
<gene>
    <name evidence="2" type="ORF">CSUB01_10600</name>
</gene>
<protein>
    <submittedName>
        <fullName evidence="2">Uncharacterized protein</fullName>
    </submittedName>
</protein>
<accession>A0A066XA66</accession>
<keyword evidence="3" id="KW-1185">Reference proteome</keyword>
<evidence type="ECO:0000313" key="3">
    <source>
        <dbReference type="Proteomes" id="UP000027238"/>
    </source>
</evidence>
<dbReference type="STRING" id="1173701.A0A066XA66"/>
<keyword evidence="1" id="KW-0175">Coiled coil</keyword>
<evidence type="ECO:0000313" key="2">
    <source>
        <dbReference type="EMBL" id="KDN62910.1"/>
    </source>
</evidence>
<dbReference type="OrthoDB" id="4847712at2759"/>
<comment type="caution">
    <text evidence="2">The sequence shown here is derived from an EMBL/GenBank/DDBJ whole genome shotgun (WGS) entry which is preliminary data.</text>
</comment>
<dbReference type="AlphaFoldDB" id="A0A066XA66"/>
<dbReference type="eggNOG" id="ENOG502SPSM">
    <property type="taxonomic scope" value="Eukaryota"/>
</dbReference>
<organism evidence="2 3">
    <name type="scientific">Colletotrichum sublineola</name>
    <name type="common">Sorghum anthracnose fungus</name>
    <dbReference type="NCBI Taxonomy" id="1173701"/>
    <lineage>
        <taxon>Eukaryota</taxon>
        <taxon>Fungi</taxon>
        <taxon>Dikarya</taxon>
        <taxon>Ascomycota</taxon>
        <taxon>Pezizomycotina</taxon>
        <taxon>Sordariomycetes</taxon>
        <taxon>Hypocreomycetidae</taxon>
        <taxon>Glomerellales</taxon>
        <taxon>Glomerellaceae</taxon>
        <taxon>Colletotrichum</taxon>
        <taxon>Colletotrichum graminicola species complex</taxon>
    </lineage>
</organism>
<reference evidence="3" key="1">
    <citation type="journal article" date="2014" name="Genome Announc.">
        <title>Draft genome sequence of Colletotrichum sublineola, a destructive pathogen of cultivated sorghum.</title>
        <authorList>
            <person name="Baroncelli R."/>
            <person name="Sanz-Martin J.M."/>
            <person name="Rech G.E."/>
            <person name="Sukno S.A."/>
            <person name="Thon M.R."/>
        </authorList>
    </citation>
    <scope>NUCLEOTIDE SEQUENCE [LARGE SCALE GENOMIC DNA]</scope>
    <source>
        <strain evidence="3">TX430BB</strain>
    </source>
</reference>
<proteinExistence type="predicted"/>
<dbReference type="Proteomes" id="UP000027238">
    <property type="component" value="Unassembled WGS sequence"/>
</dbReference>